<feature type="region of interest" description="Disordered" evidence="2">
    <location>
        <begin position="284"/>
        <end position="306"/>
    </location>
</feature>
<evidence type="ECO:0000313" key="4">
    <source>
        <dbReference type="Proteomes" id="UP000503580"/>
    </source>
</evidence>
<dbReference type="KEGG" id="kgn:GY169_07675"/>
<organism evidence="3 4">
    <name type="scientific">Kluyvera genomosp. 3</name>
    <dbReference type="NCBI Taxonomy" id="2774055"/>
    <lineage>
        <taxon>Bacteria</taxon>
        <taxon>Pseudomonadati</taxon>
        <taxon>Pseudomonadota</taxon>
        <taxon>Gammaproteobacteria</taxon>
        <taxon>Enterobacterales</taxon>
        <taxon>Enterobacteriaceae</taxon>
        <taxon>Kluyvera</taxon>
    </lineage>
</organism>
<evidence type="ECO:0000313" key="3">
    <source>
        <dbReference type="EMBL" id="QIR26704.1"/>
    </source>
</evidence>
<dbReference type="AlphaFoldDB" id="A0A6G9RIB5"/>
<name>A0A6G9RIB5_9ENTR</name>
<dbReference type="Proteomes" id="UP000503580">
    <property type="component" value="Chromosome"/>
</dbReference>
<feature type="compositionally biased region" description="Low complexity" evidence="2">
    <location>
        <begin position="284"/>
        <end position="296"/>
    </location>
</feature>
<reference evidence="3 4" key="1">
    <citation type="submission" date="2020-02" db="EMBL/GenBank/DDBJ databases">
        <title>Whole genome PO2S7.</title>
        <authorList>
            <person name="Singha K.M."/>
        </authorList>
    </citation>
    <scope>NUCLEOTIDE SEQUENCE [LARGE SCALE GENOMIC DNA]</scope>
    <source>
        <strain evidence="3 4">PO2S7</strain>
    </source>
</reference>
<accession>A0A6G9RIB5</accession>
<dbReference type="RefSeq" id="WP_167575401.1">
    <property type="nucleotide sequence ID" value="NZ_CP050321.1"/>
</dbReference>
<protein>
    <submittedName>
        <fullName evidence="3">Uncharacterized protein</fullName>
    </submittedName>
</protein>
<keyword evidence="1" id="KW-0175">Coiled coil</keyword>
<gene>
    <name evidence="3" type="ORF">GY169_07675</name>
</gene>
<evidence type="ECO:0000256" key="2">
    <source>
        <dbReference type="SAM" id="MobiDB-lite"/>
    </source>
</evidence>
<feature type="coiled-coil region" evidence="1">
    <location>
        <begin position="106"/>
        <end position="133"/>
    </location>
</feature>
<sequence length="337" mass="38763">MSDMYFDTSDFNFMDLVDVVETTPGEIEKTYTKAADVGPDGGNISDASDLMEFDFSQDEDEPEQEETDFDPNQDTSDLVDRDAEQGDIVSIINDLDENTLLDIDGKAMTKAQIKELSKRAQQVDEQSDFLNLAATTFDQGNQWIELQLLTKETAVDKNIAYLEKCLNHPQITGDDYRNYHDQLKSARLMKKEIEADAQHIANVRKEQHEALTRHRWTNTDATMQNMYPDWMKWRKQLIDDALNRGIKADYIEKAYDPNFAQMLLESYQYRQNKKTAQERALASAKAKAARSNPSAKTTKQLDARDRKTAELQLLKKKMSKGELSREEHTKLFNHLVD</sequence>
<dbReference type="EMBL" id="CP050321">
    <property type="protein sequence ID" value="QIR26704.1"/>
    <property type="molecule type" value="Genomic_DNA"/>
</dbReference>
<proteinExistence type="predicted"/>
<evidence type="ECO:0000256" key="1">
    <source>
        <dbReference type="SAM" id="Coils"/>
    </source>
</evidence>
<keyword evidence="4" id="KW-1185">Reference proteome</keyword>